<organism evidence="10 11">
    <name type="scientific">Prosthecochloris marina</name>
    <dbReference type="NCBI Taxonomy" id="2017681"/>
    <lineage>
        <taxon>Bacteria</taxon>
        <taxon>Pseudomonadati</taxon>
        <taxon>Chlorobiota</taxon>
        <taxon>Chlorobiia</taxon>
        <taxon>Chlorobiales</taxon>
        <taxon>Chlorobiaceae</taxon>
        <taxon>Prosthecochloris</taxon>
    </lineage>
</organism>
<comment type="similarity">
    <text evidence="3">Belongs to the methyltransferase superfamily. Arsenite methyltransferase family.</text>
</comment>
<keyword evidence="2" id="KW-0949">S-adenosyl-L-methionine</keyword>
<evidence type="ECO:0000256" key="7">
    <source>
        <dbReference type="ARBA" id="ARBA00047943"/>
    </source>
</evidence>
<dbReference type="PANTHER" id="PTHR43675:SF8">
    <property type="entry name" value="ARSENITE METHYLTRANSFERASE"/>
    <property type="match status" value="1"/>
</dbReference>
<dbReference type="InterPro" id="IPR029063">
    <property type="entry name" value="SAM-dependent_MTases_sf"/>
</dbReference>
<comment type="catalytic activity">
    <reaction evidence="8">
        <text>arsenic triglutathione + 3 [thioredoxin]-dithiol + 3 S-adenosyl-L-methionine = trimethylarsine + 3 [thioredoxin]-disulfide + 3 glutathione + 3 S-adenosyl-L-homocysteine + 3 H(+)</text>
        <dbReference type="Rhea" id="RHEA:69432"/>
        <dbReference type="Rhea" id="RHEA-COMP:10698"/>
        <dbReference type="Rhea" id="RHEA-COMP:10700"/>
        <dbReference type="ChEBI" id="CHEBI:15378"/>
        <dbReference type="ChEBI" id="CHEBI:27130"/>
        <dbReference type="ChEBI" id="CHEBI:29950"/>
        <dbReference type="ChEBI" id="CHEBI:50058"/>
        <dbReference type="ChEBI" id="CHEBI:57856"/>
        <dbReference type="ChEBI" id="CHEBI:57925"/>
        <dbReference type="ChEBI" id="CHEBI:59789"/>
        <dbReference type="ChEBI" id="CHEBI:183640"/>
        <dbReference type="EC" id="2.1.1.137"/>
    </reaction>
</comment>
<evidence type="ECO:0000256" key="1">
    <source>
        <dbReference type="ARBA" id="ARBA00022679"/>
    </source>
</evidence>
<evidence type="ECO:0000256" key="8">
    <source>
        <dbReference type="ARBA" id="ARBA00048428"/>
    </source>
</evidence>
<dbReference type="InterPro" id="IPR025714">
    <property type="entry name" value="Methyltranfer_dom"/>
</dbReference>
<dbReference type="Pfam" id="PF13847">
    <property type="entry name" value="Methyltransf_31"/>
    <property type="match status" value="1"/>
</dbReference>
<comment type="catalytic activity">
    <reaction evidence="7">
        <text>arsenic triglutathione + 2 [thioredoxin]-dithiol + 2 S-adenosyl-L-methionine + H2O = dimethylarsinous acid + 2 [thioredoxin]-disulfide + 3 glutathione + 2 S-adenosyl-L-homocysteine + 2 H(+)</text>
        <dbReference type="Rhea" id="RHEA:69464"/>
        <dbReference type="Rhea" id="RHEA-COMP:10698"/>
        <dbReference type="Rhea" id="RHEA-COMP:10700"/>
        <dbReference type="ChEBI" id="CHEBI:15377"/>
        <dbReference type="ChEBI" id="CHEBI:15378"/>
        <dbReference type="ChEBI" id="CHEBI:23808"/>
        <dbReference type="ChEBI" id="CHEBI:29950"/>
        <dbReference type="ChEBI" id="CHEBI:50058"/>
        <dbReference type="ChEBI" id="CHEBI:57856"/>
        <dbReference type="ChEBI" id="CHEBI:57925"/>
        <dbReference type="ChEBI" id="CHEBI:59789"/>
        <dbReference type="ChEBI" id="CHEBI:183640"/>
        <dbReference type="EC" id="2.1.1.137"/>
    </reaction>
</comment>
<dbReference type="GO" id="GO:0032259">
    <property type="term" value="P:methylation"/>
    <property type="evidence" value="ECO:0007669"/>
    <property type="project" value="UniProtKB-KW"/>
</dbReference>
<evidence type="ECO:0000256" key="5">
    <source>
        <dbReference type="ARBA" id="ARBA00034545"/>
    </source>
</evidence>
<protein>
    <recommendedName>
        <fullName evidence="5">Arsenite methyltransferase</fullName>
        <ecNumber evidence="4">2.1.1.137</ecNumber>
    </recommendedName>
</protein>
<dbReference type="OrthoDB" id="9789123at2"/>
<comment type="caution">
    <text evidence="10">The sequence shown here is derived from an EMBL/GenBank/DDBJ whole genome shotgun (WGS) entry which is preliminary data.</text>
</comment>
<evidence type="ECO:0000313" key="11">
    <source>
        <dbReference type="Proteomes" id="UP000246278"/>
    </source>
</evidence>
<feature type="domain" description="Methyltransferase" evidence="9">
    <location>
        <begin position="35"/>
        <end position="161"/>
    </location>
</feature>
<keyword evidence="11" id="KW-1185">Reference proteome</keyword>
<dbReference type="EC" id="2.1.1.137" evidence="4"/>
<accession>A0A317T9Z0</accession>
<name>A0A317T9Z0_9CHLB</name>
<gene>
    <name evidence="10" type="ORF">CR164_01780</name>
</gene>
<dbReference type="GO" id="GO:0030791">
    <property type="term" value="F:arsenite methyltransferase activity"/>
    <property type="evidence" value="ECO:0007669"/>
    <property type="project" value="UniProtKB-EC"/>
</dbReference>
<reference evidence="11" key="1">
    <citation type="submission" date="2017-10" db="EMBL/GenBank/DDBJ databases">
        <authorList>
            <person name="Gaisin V.A."/>
            <person name="Rysina M.S."/>
            <person name="Grouzdev D.S."/>
        </authorList>
    </citation>
    <scope>NUCLEOTIDE SEQUENCE [LARGE SCALE GENOMIC DNA]</scope>
    <source>
        <strain evidence="11">V1</strain>
    </source>
</reference>
<evidence type="ECO:0000256" key="6">
    <source>
        <dbReference type="ARBA" id="ARBA00047941"/>
    </source>
</evidence>
<evidence type="ECO:0000256" key="4">
    <source>
        <dbReference type="ARBA" id="ARBA00034521"/>
    </source>
</evidence>
<evidence type="ECO:0000256" key="3">
    <source>
        <dbReference type="ARBA" id="ARBA00034487"/>
    </source>
</evidence>
<dbReference type="InterPro" id="IPR026669">
    <property type="entry name" value="Arsenite_MeTrfase-like"/>
</dbReference>
<dbReference type="EMBL" id="PDNZ01000001">
    <property type="protein sequence ID" value="PWW83308.1"/>
    <property type="molecule type" value="Genomic_DNA"/>
</dbReference>
<comment type="catalytic activity">
    <reaction evidence="6">
        <text>arsenic triglutathione + [thioredoxin]-dithiol + S-adenosyl-L-methionine + 2 H2O = methylarsonous acid + [thioredoxin]-disulfide + 3 glutathione + S-adenosyl-L-homocysteine + H(+)</text>
        <dbReference type="Rhea" id="RHEA:69460"/>
        <dbReference type="Rhea" id="RHEA-COMP:10698"/>
        <dbReference type="Rhea" id="RHEA-COMP:10700"/>
        <dbReference type="ChEBI" id="CHEBI:15377"/>
        <dbReference type="ChEBI" id="CHEBI:15378"/>
        <dbReference type="ChEBI" id="CHEBI:17826"/>
        <dbReference type="ChEBI" id="CHEBI:29950"/>
        <dbReference type="ChEBI" id="CHEBI:50058"/>
        <dbReference type="ChEBI" id="CHEBI:57856"/>
        <dbReference type="ChEBI" id="CHEBI:57925"/>
        <dbReference type="ChEBI" id="CHEBI:59789"/>
        <dbReference type="ChEBI" id="CHEBI:183640"/>
        <dbReference type="EC" id="2.1.1.137"/>
    </reaction>
</comment>
<dbReference type="SUPFAM" id="SSF53335">
    <property type="entry name" value="S-adenosyl-L-methionine-dependent methyltransferases"/>
    <property type="match status" value="1"/>
</dbReference>
<dbReference type="CDD" id="cd02440">
    <property type="entry name" value="AdoMet_MTases"/>
    <property type="match status" value="1"/>
</dbReference>
<dbReference type="PANTHER" id="PTHR43675">
    <property type="entry name" value="ARSENITE METHYLTRANSFERASE"/>
    <property type="match status" value="1"/>
</dbReference>
<sequence length="184" mass="20716">MGNNRVCPVERSGSLDTGFRKWLQDSQKILHPYVKEGMTVLDFGCGSGFFTVDMAHMVGESGRIIAVDLQEGMLEKLREKIQGTEYEERIILHKCEKDTIGIAQQVDFILAFYVVHEVPHQDMFFKEIQSTLKKNGLMLVVEPPFHVSAKAFRQEVEKAQEAGLTACEGPKVLFGKTVILKKGK</sequence>
<keyword evidence="10" id="KW-0489">Methyltransferase</keyword>
<keyword evidence="1 10" id="KW-0808">Transferase</keyword>
<dbReference type="Proteomes" id="UP000246278">
    <property type="component" value="Unassembled WGS sequence"/>
</dbReference>
<evidence type="ECO:0000256" key="2">
    <source>
        <dbReference type="ARBA" id="ARBA00022691"/>
    </source>
</evidence>
<dbReference type="Gene3D" id="3.40.50.150">
    <property type="entry name" value="Vaccinia Virus protein VP39"/>
    <property type="match status" value="1"/>
</dbReference>
<evidence type="ECO:0000313" key="10">
    <source>
        <dbReference type="EMBL" id="PWW83308.1"/>
    </source>
</evidence>
<proteinExistence type="inferred from homology"/>
<dbReference type="AlphaFoldDB" id="A0A317T9Z0"/>
<dbReference type="RefSeq" id="WP_110022188.1">
    <property type="nucleotide sequence ID" value="NZ_PDNZ01000001.1"/>
</dbReference>
<evidence type="ECO:0000259" key="9">
    <source>
        <dbReference type="Pfam" id="PF13847"/>
    </source>
</evidence>